<evidence type="ECO:0008006" key="3">
    <source>
        <dbReference type="Google" id="ProtNLM"/>
    </source>
</evidence>
<evidence type="ECO:0000313" key="1">
    <source>
        <dbReference type="EMBL" id="QOV37642.1"/>
    </source>
</evidence>
<gene>
    <name evidence="1" type="ORF">IM697_04215</name>
</gene>
<organism evidence="1 2">
    <name type="scientific">Streptomyces ferrugineus</name>
    <dbReference type="NCBI Taxonomy" id="1413221"/>
    <lineage>
        <taxon>Bacteria</taxon>
        <taxon>Bacillati</taxon>
        <taxon>Actinomycetota</taxon>
        <taxon>Actinomycetes</taxon>
        <taxon>Kitasatosporales</taxon>
        <taxon>Streptomycetaceae</taxon>
        <taxon>Streptomyces</taxon>
    </lineage>
</organism>
<dbReference type="AlphaFoldDB" id="A0A7M2SN09"/>
<accession>A0A7M2SN09</accession>
<name>A0A7M2SN09_9ACTN</name>
<dbReference type="Proteomes" id="UP000594205">
    <property type="component" value="Chromosome"/>
</dbReference>
<evidence type="ECO:0000313" key="2">
    <source>
        <dbReference type="Proteomes" id="UP000594205"/>
    </source>
</evidence>
<sequence>MKSQYECISPTDNPNDHDECPECGCCWCAWDVACDCADCECKGGRA</sequence>
<dbReference type="KEGG" id="sfeu:IM697_04215"/>
<proteinExistence type="predicted"/>
<dbReference type="EMBL" id="CP063373">
    <property type="protein sequence ID" value="QOV37642.1"/>
    <property type="molecule type" value="Genomic_DNA"/>
</dbReference>
<protein>
    <recommendedName>
        <fullName evidence="3">Metallothionein</fullName>
    </recommendedName>
</protein>
<reference evidence="1 2" key="1">
    <citation type="submission" date="2020-10" db="EMBL/GenBank/DDBJ databases">
        <title>Streptomyces ferrugineus complate genome analysis.</title>
        <authorList>
            <person name="Anwar N."/>
        </authorList>
    </citation>
    <scope>NUCLEOTIDE SEQUENCE [LARGE SCALE GENOMIC DNA]</scope>
    <source>
        <strain evidence="1 2">CCTCC AA2014009</strain>
    </source>
</reference>
<dbReference type="RefSeq" id="WP_194044832.1">
    <property type="nucleotide sequence ID" value="NZ_CP063373.1"/>
</dbReference>
<keyword evidence="2" id="KW-1185">Reference proteome</keyword>